<dbReference type="Pfam" id="PF13676">
    <property type="entry name" value="TIR_2"/>
    <property type="match status" value="1"/>
</dbReference>
<dbReference type="AlphaFoldDB" id="A0A7L9U0M0"/>
<keyword evidence="3" id="KW-0675">Receptor</keyword>
<dbReference type="InterPro" id="IPR000157">
    <property type="entry name" value="TIR_dom"/>
</dbReference>
<dbReference type="RefSeq" id="WP_193685533.1">
    <property type="nucleotide sequence ID" value="NZ_CP062941.1"/>
</dbReference>
<evidence type="ECO:0000256" key="1">
    <source>
        <dbReference type="SAM" id="MobiDB-lite"/>
    </source>
</evidence>
<protein>
    <submittedName>
        <fullName evidence="3">Toll/interleukin-1 receptor domain-containing protein</fullName>
    </submittedName>
</protein>
<dbReference type="Pfam" id="PF26309">
    <property type="entry name" value="DUF8082"/>
    <property type="match status" value="1"/>
</dbReference>
<proteinExistence type="predicted"/>
<dbReference type="EMBL" id="CP062941">
    <property type="protein sequence ID" value="QOL48490.1"/>
    <property type="molecule type" value="Genomic_DNA"/>
</dbReference>
<accession>A0A7L9U0M0</accession>
<evidence type="ECO:0000313" key="3">
    <source>
        <dbReference type="EMBL" id="QOL48490.1"/>
    </source>
</evidence>
<organism evidence="3 4">
    <name type="scientific">Massilia litorea</name>
    <dbReference type="NCBI Taxonomy" id="2769491"/>
    <lineage>
        <taxon>Bacteria</taxon>
        <taxon>Pseudomonadati</taxon>
        <taxon>Pseudomonadota</taxon>
        <taxon>Betaproteobacteria</taxon>
        <taxon>Burkholderiales</taxon>
        <taxon>Oxalobacteraceae</taxon>
        <taxon>Telluria group</taxon>
        <taxon>Massilia</taxon>
    </lineage>
</organism>
<name>A0A7L9U0M0_9BURK</name>
<feature type="region of interest" description="Disordered" evidence="1">
    <location>
        <begin position="139"/>
        <end position="161"/>
    </location>
</feature>
<dbReference type="PROSITE" id="PS50104">
    <property type="entry name" value="TIR"/>
    <property type="match status" value="1"/>
</dbReference>
<dbReference type="GO" id="GO:0007165">
    <property type="term" value="P:signal transduction"/>
    <property type="evidence" value="ECO:0007669"/>
    <property type="project" value="InterPro"/>
</dbReference>
<evidence type="ECO:0000259" key="2">
    <source>
        <dbReference type="PROSITE" id="PS50104"/>
    </source>
</evidence>
<evidence type="ECO:0000313" key="4">
    <source>
        <dbReference type="Proteomes" id="UP000593875"/>
    </source>
</evidence>
<dbReference type="InterPro" id="IPR058395">
    <property type="entry name" value="DUF8082"/>
</dbReference>
<dbReference type="Proteomes" id="UP000593875">
    <property type="component" value="Chromosome"/>
</dbReference>
<sequence length="229" mass="25096">MAHDVFLSHSHFDKVFADAICHSLEAHGIRCWVAPRDIRPSEDWAEAIIDALDTARVLVLVFSSNSNSSPQVRREVERAVNKGLHILPLRIEDVPLSKSLEYFISTQHWLDAIDGEFGFHLGQLRDCLSVLLGRPPTGPDTSADLTSAAPRPPQRPPAPVPATAAIDSAVLERIEGHLARLIGPIAKVLVRRMAPAAAGPAELIARLADEIDDAAERKSFIVRCQGRYE</sequence>
<dbReference type="SUPFAM" id="SSF52200">
    <property type="entry name" value="Toll/Interleukin receptor TIR domain"/>
    <property type="match status" value="1"/>
</dbReference>
<feature type="compositionally biased region" description="Pro residues" evidence="1">
    <location>
        <begin position="150"/>
        <end position="160"/>
    </location>
</feature>
<dbReference type="Gene3D" id="3.40.50.10140">
    <property type="entry name" value="Toll/interleukin-1 receptor homology (TIR) domain"/>
    <property type="match status" value="1"/>
</dbReference>
<gene>
    <name evidence="3" type="ORF">LPB04_16140</name>
</gene>
<dbReference type="KEGG" id="mlir:LPB04_16140"/>
<keyword evidence="4" id="KW-1185">Reference proteome</keyword>
<feature type="domain" description="TIR" evidence="2">
    <location>
        <begin position="1"/>
        <end position="124"/>
    </location>
</feature>
<reference evidence="3 4" key="1">
    <citation type="submission" date="2020-10" db="EMBL/GenBank/DDBJ databases">
        <title>Genome sequencing of Massilia sp. LPB0304.</title>
        <authorList>
            <person name="Kim J."/>
        </authorList>
    </citation>
    <scope>NUCLEOTIDE SEQUENCE [LARGE SCALE GENOMIC DNA]</scope>
    <source>
        <strain evidence="3 4">LPB0304</strain>
    </source>
</reference>
<dbReference type="InterPro" id="IPR035897">
    <property type="entry name" value="Toll_tir_struct_dom_sf"/>
</dbReference>